<evidence type="ECO:0000256" key="4">
    <source>
        <dbReference type="HAMAP-Rule" id="MF_00528"/>
    </source>
</evidence>
<evidence type="ECO:0000256" key="1">
    <source>
        <dbReference type="ARBA" id="ARBA00001968"/>
    </source>
</evidence>
<dbReference type="SUPFAM" id="SSF52972">
    <property type="entry name" value="ITPase-like"/>
    <property type="match status" value="1"/>
</dbReference>
<dbReference type="GO" id="GO:0047429">
    <property type="term" value="F:nucleoside triphosphate diphosphatase activity"/>
    <property type="evidence" value="ECO:0007669"/>
    <property type="project" value="UniProtKB-EC"/>
</dbReference>
<evidence type="ECO:0000313" key="5">
    <source>
        <dbReference type="EMBL" id="OYD86121.1"/>
    </source>
</evidence>
<keyword evidence="4" id="KW-0963">Cytoplasm</keyword>
<comment type="catalytic activity">
    <reaction evidence="4">
        <text>a 2'-deoxyribonucleoside 5'-triphosphate + H2O = a 2'-deoxyribonucleoside 5'-phosphate + diphosphate + H(+)</text>
        <dbReference type="Rhea" id="RHEA:44644"/>
        <dbReference type="ChEBI" id="CHEBI:15377"/>
        <dbReference type="ChEBI" id="CHEBI:15378"/>
        <dbReference type="ChEBI" id="CHEBI:33019"/>
        <dbReference type="ChEBI" id="CHEBI:61560"/>
        <dbReference type="ChEBI" id="CHEBI:65317"/>
        <dbReference type="EC" id="3.6.1.9"/>
    </reaction>
</comment>
<evidence type="ECO:0000256" key="2">
    <source>
        <dbReference type="ARBA" id="ARBA00022801"/>
    </source>
</evidence>
<accession>A0A235HJX8</accession>
<dbReference type="GO" id="GO:0009117">
    <property type="term" value="P:nucleotide metabolic process"/>
    <property type="evidence" value="ECO:0007669"/>
    <property type="project" value="UniProtKB-KW"/>
</dbReference>
<comment type="caution">
    <text evidence="4">Lacks conserved residue(s) required for the propagation of feature annotation.</text>
</comment>
<dbReference type="InterPro" id="IPR003697">
    <property type="entry name" value="Maf-like"/>
</dbReference>
<name>A0A235HJX8_AZOBR</name>
<dbReference type="PIRSF" id="PIRSF006305">
    <property type="entry name" value="Maf"/>
    <property type="match status" value="1"/>
</dbReference>
<comment type="function">
    <text evidence="4">Nucleoside triphosphate pyrophosphatase. May have a dual role in cell division arrest and in preventing the incorporation of modified nucleotides into cellular nucleic acids.</text>
</comment>
<reference evidence="5 6" key="1">
    <citation type="submission" date="2017-07" db="EMBL/GenBank/DDBJ databases">
        <title>Whole genome sequence of Azospirillum brasilense 2A1, a potential biofertilizer strain.</title>
        <authorList>
            <person name="Fontana C.A."/>
            <person name="Toffoli L.M."/>
            <person name="Salazar S.M."/>
            <person name="Puglisi E."/>
            <person name="Pedraza R."/>
            <person name="Bassi D."/>
            <person name="Cocconcelli P.S."/>
        </authorList>
    </citation>
    <scope>NUCLEOTIDE SEQUENCE [LARGE SCALE GENOMIC DNA]</scope>
    <source>
        <strain evidence="5 6">2A1</strain>
    </source>
</reference>
<dbReference type="Proteomes" id="UP000215367">
    <property type="component" value="Unassembled WGS sequence"/>
</dbReference>
<keyword evidence="3 4" id="KW-0546">Nucleotide metabolism</keyword>
<dbReference type="HAMAP" id="MF_00528">
    <property type="entry name" value="Maf"/>
    <property type="match status" value="1"/>
</dbReference>
<comment type="subcellular location">
    <subcellularLocation>
        <location evidence="4">Cytoplasm</location>
    </subcellularLocation>
</comment>
<dbReference type="PANTHER" id="PTHR43213">
    <property type="entry name" value="BIFUNCTIONAL DTTP/UTP PYROPHOSPHATASE/METHYLTRANSFERASE PROTEIN-RELATED"/>
    <property type="match status" value="1"/>
</dbReference>
<comment type="cofactor">
    <cofactor evidence="1 4">
        <name>a divalent metal cation</name>
        <dbReference type="ChEBI" id="CHEBI:60240"/>
    </cofactor>
</comment>
<evidence type="ECO:0000313" key="6">
    <source>
        <dbReference type="Proteomes" id="UP000215367"/>
    </source>
</evidence>
<feature type="active site" description="Proton acceptor" evidence="4">
    <location>
        <position position="79"/>
    </location>
</feature>
<proteinExistence type="inferred from homology"/>
<dbReference type="AlphaFoldDB" id="A0A235HJX8"/>
<comment type="similarity">
    <text evidence="4">Belongs to the Maf family.</text>
</comment>
<dbReference type="Pfam" id="PF02545">
    <property type="entry name" value="Maf"/>
    <property type="match status" value="1"/>
</dbReference>
<comment type="catalytic activity">
    <reaction evidence="4">
        <text>a ribonucleoside 5'-triphosphate + H2O = a ribonucleoside 5'-phosphate + diphosphate + H(+)</text>
        <dbReference type="Rhea" id="RHEA:23996"/>
        <dbReference type="ChEBI" id="CHEBI:15377"/>
        <dbReference type="ChEBI" id="CHEBI:15378"/>
        <dbReference type="ChEBI" id="CHEBI:33019"/>
        <dbReference type="ChEBI" id="CHEBI:58043"/>
        <dbReference type="ChEBI" id="CHEBI:61557"/>
        <dbReference type="EC" id="3.6.1.9"/>
    </reaction>
</comment>
<dbReference type="GO" id="GO:0005737">
    <property type="term" value="C:cytoplasm"/>
    <property type="evidence" value="ECO:0007669"/>
    <property type="project" value="UniProtKB-SubCell"/>
</dbReference>
<dbReference type="EC" id="3.6.1.9" evidence="4"/>
<dbReference type="Gene3D" id="3.90.950.10">
    <property type="match status" value="1"/>
</dbReference>
<evidence type="ECO:0000256" key="3">
    <source>
        <dbReference type="ARBA" id="ARBA00023080"/>
    </source>
</evidence>
<dbReference type="InterPro" id="IPR029001">
    <property type="entry name" value="ITPase-like_fam"/>
</dbReference>
<gene>
    <name evidence="5" type="ORF">CHT98_00690</name>
</gene>
<dbReference type="EMBL" id="NOWT01000001">
    <property type="protein sequence ID" value="OYD86121.1"/>
    <property type="molecule type" value="Genomic_DNA"/>
</dbReference>
<organism evidence="5 6">
    <name type="scientific">Azospirillum brasilense</name>
    <dbReference type="NCBI Taxonomy" id="192"/>
    <lineage>
        <taxon>Bacteria</taxon>
        <taxon>Pseudomonadati</taxon>
        <taxon>Pseudomonadota</taxon>
        <taxon>Alphaproteobacteria</taxon>
        <taxon>Rhodospirillales</taxon>
        <taxon>Azospirillaceae</taxon>
        <taxon>Azospirillum</taxon>
    </lineage>
</organism>
<dbReference type="RefSeq" id="WP_094301389.1">
    <property type="nucleotide sequence ID" value="NZ_NOWT01000001.1"/>
</dbReference>
<dbReference type="CDD" id="cd00555">
    <property type="entry name" value="Maf"/>
    <property type="match status" value="1"/>
</dbReference>
<protein>
    <recommendedName>
        <fullName evidence="4">Nucleoside triphosphate pyrophosphatase</fullName>
        <ecNumber evidence="4">3.6.1.9</ecNumber>
    </recommendedName>
    <alternativeName>
        <fullName evidence="4">Nucleotide pyrophosphatase</fullName>
        <shortName evidence="4">Nucleotide PPase</shortName>
    </alternativeName>
</protein>
<keyword evidence="2 4" id="KW-0378">Hydrolase</keyword>
<comment type="caution">
    <text evidence="5">The sequence shown here is derived from an EMBL/GenBank/DDBJ whole genome shotgun (WGS) entry which is preliminary data.</text>
</comment>
<dbReference type="PANTHER" id="PTHR43213:SF5">
    <property type="entry name" value="BIFUNCTIONAL DTTP_UTP PYROPHOSPHATASE_METHYLTRANSFERASE PROTEIN-RELATED"/>
    <property type="match status" value="1"/>
</dbReference>
<sequence length="202" mass="21939">MSGAVPTVVLASGSRTRAEMMERAGVRVILAPAAVDEEEIKLAARAEGAPVEDVAEALAELKAQRVTRKHPGALVIGADQMLECEGRWFDKPADRDAARAQLQDLRGKTHRLVSCAVVIRDGERLWHHVDRARLAMRPFSDTFLDSYLNAAGDDVLGSVGAYHLEGLGAQLFHRVDGDFFTILGLPLLPLLGFLRVHGVIAE</sequence>